<accession>A0AAW1D0F3</accession>
<evidence type="ECO:0000313" key="4">
    <source>
        <dbReference type="EMBL" id="KAK9503414.1"/>
    </source>
</evidence>
<dbReference type="InterPro" id="IPR039147">
    <property type="entry name" value="ASB17"/>
</dbReference>
<reference evidence="4 5" key="1">
    <citation type="submission" date="2022-12" db="EMBL/GenBank/DDBJ databases">
        <title>Chromosome-level genome assembly of true bugs.</title>
        <authorList>
            <person name="Ma L."/>
            <person name="Li H."/>
        </authorList>
    </citation>
    <scope>NUCLEOTIDE SEQUENCE [LARGE SCALE GENOMIC DNA]</scope>
    <source>
        <strain evidence="4">Lab_2022b</strain>
    </source>
</reference>
<dbReference type="PANTHER" id="PTHR20966:SF2">
    <property type="entry name" value="ANKYRIN REPEAT AND SOCS BOX PROTEIN 17"/>
    <property type="match status" value="1"/>
</dbReference>
<dbReference type="PROSITE" id="PS50225">
    <property type="entry name" value="SOCS"/>
    <property type="match status" value="1"/>
</dbReference>
<dbReference type="SMART" id="SM00969">
    <property type="entry name" value="SOCS_box"/>
    <property type="match status" value="1"/>
</dbReference>
<keyword evidence="2" id="KW-0040">ANK repeat</keyword>
<dbReference type="GO" id="GO:0035556">
    <property type="term" value="P:intracellular signal transduction"/>
    <property type="evidence" value="ECO:0007669"/>
    <property type="project" value="InterPro"/>
</dbReference>
<dbReference type="CDD" id="cd03716">
    <property type="entry name" value="SOCS_ASB_like"/>
    <property type="match status" value="1"/>
</dbReference>
<dbReference type="EMBL" id="JAPXFL010000007">
    <property type="protein sequence ID" value="KAK9503414.1"/>
    <property type="molecule type" value="Genomic_DNA"/>
</dbReference>
<dbReference type="AlphaFoldDB" id="A0AAW1D0F3"/>
<sequence>MDTIMQCYFDEVFTGLDRSFLFAKYKRKELVDYLSNVIQGCSNVDDNNPKEVCETAVRCALDFHRTTKGNNGQVCLMGKYHNVLYVVAKLAFDWKVDDSETIADLLNSMYQCERTFDRLITGAIFGPKASGIISGWKSDFHTREENIKAIVYFLDHATKAKCVYKIRGVQTRLVDVPMESYAQSTPAAVSVQVCCADILLVLLQYGAKVYVEGLPCAMEVLVRKLSEQADCINPNLEQCCKVMMRTIAYVPKPDLDEESPYNIGYKLLPCRRTTNVAELKHLCRLQIRQCLYDNFQLPHGIYVLPLPDEMKQFINLEMD</sequence>
<proteinExistence type="predicted"/>
<dbReference type="InterPro" id="IPR001496">
    <property type="entry name" value="SOCS_box"/>
</dbReference>
<protein>
    <recommendedName>
        <fullName evidence="3">SOCS box domain-containing protein</fullName>
    </recommendedName>
</protein>
<evidence type="ECO:0000256" key="2">
    <source>
        <dbReference type="ARBA" id="ARBA00023043"/>
    </source>
</evidence>
<dbReference type="Gene3D" id="1.10.750.20">
    <property type="entry name" value="SOCS box"/>
    <property type="match status" value="1"/>
</dbReference>
<name>A0AAW1D0F3_9HEMI</name>
<comment type="caution">
    <text evidence="4">The sequence shown here is derived from an EMBL/GenBank/DDBJ whole genome shotgun (WGS) entry which is preliminary data.</text>
</comment>
<dbReference type="SUPFAM" id="SSF158235">
    <property type="entry name" value="SOCS box-like"/>
    <property type="match status" value="1"/>
</dbReference>
<dbReference type="InterPro" id="IPR036036">
    <property type="entry name" value="SOCS_box-like_dom_sf"/>
</dbReference>
<feature type="domain" description="SOCS box" evidence="3">
    <location>
        <begin position="262"/>
        <end position="314"/>
    </location>
</feature>
<keyword evidence="1" id="KW-0833">Ubl conjugation pathway</keyword>
<gene>
    <name evidence="4" type="ORF">O3M35_009969</name>
</gene>
<dbReference type="Proteomes" id="UP001461498">
    <property type="component" value="Unassembled WGS sequence"/>
</dbReference>
<organism evidence="4 5">
    <name type="scientific">Rhynocoris fuscipes</name>
    <dbReference type="NCBI Taxonomy" id="488301"/>
    <lineage>
        <taxon>Eukaryota</taxon>
        <taxon>Metazoa</taxon>
        <taxon>Ecdysozoa</taxon>
        <taxon>Arthropoda</taxon>
        <taxon>Hexapoda</taxon>
        <taxon>Insecta</taxon>
        <taxon>Pterygota</taxon>
        <taxon>Neoptera</taxon>
        <taxon>Paraneoptera</taxon>
        <taxon>Hemiptera</taxon>
        <taxon>Heteroptera</taxon>
        <taxon>Panheteroptera</taxon>
        <taxon>Cimicomorpha</taxon>
        <taxon>Reduviidae</taxon>
        <taxon>Harpactorinae</taxon>
        <taxon>Harpactorini</taxon>
        <taxon>Rhynocoris</taxon>
    </lineage>
</organism>
<dbReference type="PANTHER" id="PTHR20966">
    <property type="entry name" value="ANKYRIN REPEAT AND SOCS BOX PROTEIN 17"/>
    <property type="match status" value="1"/>
</dbReference>
<evidence type="ECO:0000313" key="5">
    <source>
        <dbReference type="Proteomes" id="UP001461498"/>
    </source>
</evidence>
<evidence type="ECO:0000256" key="1">
    <source>
        <dbReference type="ARBA" id="ARBA00022786"/>
    </source>
</evidence>
<dbReference type="Pfam" id="PF07525">
    <property type="entry name" value="SOCS_box"/>
    <property type="match status" value="1"/>
</dbReference>
<keyword evidence="5" id="KW-1185">Reference proteome</keyword>
<evidence type="ECO:0000259" key="3">
    <source>
        <dbReference type="PROSITE" id="PS50225"/>
    </source>
</evidence>